<dbReference type="SUPFAM" id="SSF55729">
    <property type="entry name" value="Acyl-CoA N-acyltransferases (Nat)"/>
    <property type="match status" value="1"/>
</dbReference>
<dbReference type="EC" id="3.6.1.57" evidence="4"/>
<feature type="binding site" evidence="2">
    <location>
        <position position="155"/>
    </location>
    <ligand>
        <name>substrate</name>
    </ligand>
</feature>
<keyword evidence="4" id="KW-0378">Hydrolase</keyword>
<dbReference type="Gene3D" id="3.40.50.11190">
    <property type="match status" value="1"/>
</dbReference>
<feature type="domain" description="N-acetyltransferase" evidence="3">
    <location>
        <begin position="338"/>
        <end position="488"/>
    </location>
</feature>
<dbReference type="GO" id="GO:0016787">
    <property type="term" value="F:hydrolase activity"/>
    <property type="evidence" value="ECO:0007669"/>
    <property type="project" value="UniProtKB-KW"/>
</dbReference>
<dbReference type="EMBL" id="CP095046">
    <property type="protein sequence ID" value="UOQ70366.1"/>
    <property type="molecule type" value="Genomic_DNA"/>
</dbReference>
<dbReference type="KEGG" id="hcu:MUN79_16650"/>
<dbReference type="Pfam" id="PF13302">
    <property type="entry name" value="Acetyltransf_3"/>
    <property type="match status" value="1"/>
</dbReference>
<evidence type="ECO:0000256" key="1">
    <source>
        <dbReference type="PIRSR" id="PIRSR620023-1"/>
    </source>
</evidence>
<dbReference type="Gene3D" id="3.40.630.30">
    <property type="match status" value="1"/>
</dbReference>
<accession>A0A8T9PY78</accession>
<dbReference type="Gene3D" id="3.40.50.2000">
    <property type="entry name" value="Glycogen Phosphorylase B"/>
    <property type="match status" value="1"/>
</dbReference>
<dbReference type="RefSeq" id="WP_244673788.1">
    <property type="nucleotide sequence ID" value="NZ_CP095046.1"/>
</dbReference>
<dbReference type="SUPFAM" id="SSF53756">
    <property type="entry name" value="UDP-Glycosyltransferase/glycogen phosphorylase"/>
    <property type="match status" value="1"/>
</dbReference>
<evidence type="ECO:0000256" key="2">
    <source>
        <dbReference type="PIRSR" id="PIRSR620023-2"/>
    </source>
</evidence>
<sequence>MSFVRPRVIFRADGDARMGLGHVVRCLALADMLQPDFETIFVIRQPGENVQSQIEQSCLQTWLVPEGLNETQEIAWLRQQLTPTDIVVLDGYHFSPRYAQTLWLQGQPVVCLDDLVNHYIWADLIINQAGGIQPEAYRHVPGAQLCLGPAYALLRRPFQEATRTAVTQPDTQRIFLNMGGADPENHTLALLQQMQLLFPAKAVDVVTGAAYPHQASLQQYAQNQDQVRLHHALPAEQMAALLQSCGIHVCPPSGMAYECCAVGGLLFLHPIADNQRQLLNFLTETGLAFPYSTLAQLPEPELAALALAGRQRQRQVFDGQAAYRFQRAFSELYAASQLGVRRARTEDAQQYFTWANDPEVRRNAIHSAPIEWPTHLQWFTRRLTDPDSFLYIFEREGTAVGQVRIEFSDSVGTIDYSVATAYRGRGLGVALLRRALGQLRRDKPGQWALEGQVKASNLPSCRVFQRLGFAQLAAVQLHNDTYEVFRLAVASADFS</sequence>
<dbReference type="InterPro" id="IPR000182">
    <property type="entry name" value="GNAT_dom"/>
</dbReference>
<name>A0A8T9PY78_9BACT</name>
<dbReference type="Proteomes" id="UP000831796">
    <property type="component" value="Chromosome"/>
</dbReference>
<dbReference type="InterPro" id="IPR020023">
    <property type="entry name" value="PseG"/>
</dbReference>
<evidence type="ECO:0000259" key="3">
    <source>
        <dbReference type="PROSITE" id="PS51186"/>
    </source>
</evidence>
<dbReference type="InterPro" id="IPR016181">
    <property type="entry name" value="Acyl_CoA_acyltransferase"/>
</dbReference>
<dbReference type="CDD" id="cd04301">
    <property type="entry name" value="NAT_SF"/>
    <property type="match status" value="1"/>
</dbReference>
<reference evidence="4" key="1">
    <citation type="submission" date="2022-04" db="EMBL/GenBank/DDBJ databases">
        <title>Hymenobacter sp. isolated from the air.</title>
        <authorList>
            <person name="Won M."/>
            <person name="Lee C.-M."/>
            <person name="Woen H.-Y."/>
            <person name="Kwon S.-W."/>
        </authorList>
    </citation>
    <scope>NUCLEOTIDE SEQUENCE</scope>
    <source>
        <strain evidence="4">5116S-3</strain>
    </source>
</reference>
<dbReference type="NCBIfam" id="TIGR03590">
    <property type="entry name" value="PseG"/>
    <property type="match status" value="1"/>
</dbReference>
<evidence type="ECO:0000313" key="5">
    <source>
        <dbReference type="Proteomes" id="UP000831796"/>
    </source>
</evidence>
<dbReference type="GO" id="GO:0016747">
    <property type="term" value="F:acyltransferase activity, transferring groups other than amino-acyl groups"/>
    <property type="evidence" value="ECO:0007669"/>
    <property type="project" value="InterPro"/>
</dbReference>
<dbReference type="PROSITE" id="PS51186">
    <property type="entry name" value="GNAT"/>
    <property type="match status" value="1"/>
</dbReference>
<feature type="binding site" evidence="2">
    <location>
        <position position="258"/>
    </location>
    <ligand>
        <name>substrate</name>
    </ligand>
</feature>
<evidence type="ECO:0000313" key="4">
    <source>
        <dbReference type="EMBL" id="UOQ70366.1"/>
    </source>
</evidence>
<dbReference type="AlphaFoldDB" id="A0A8T9PY78"/>
<gene>
    <name evidence="4" type="primary">pseG</name>
    <name evidence="4" type="ORF">MUN79_16650</name>
</gene>
<organism evidence="4 5">
    <name type="scientific">Hymenobacter cellulosilyticus</name>
    <dbReference type="NCBI Taxonomy" id="2932248"/>
    <lineage>
        <taxon>Bacteria</taxon>
        <taxon>Pseudomonadati</taxon>
        <taxon>Bacteroidota</taxon>
        <taxon>Cytophagia</taxon>
        <taxon>Cytophagales</taxon>
        <taxon>Hymenobacteraceae</taxon>
        <taxon>Hymenobacter</taxon>
    </lineage>
</organism>
<protein>
    <submittedName>
        <fullName evidence="4">UDP-2,4-diacetamido-2,4, 6-trideoxy-beta-L-altropyranose hydrolase</fullName>
        <ecNumber evidence="4">3.6.1.57</ecNumber>
    </submittedName>
</protein>
<keyword evidence="5" id="KW-1185">Reference proteome</keyword>
<proteinExistence type="predicted"/>
<feature type="active site" description="Proton acceptor" evidence="1">
    <location>
        <position position="22"/>
    </location>
</feature>